<dbReference type="InterPro" id="IPR003870">
    <property type="entry name" value="DUF222"/>
</dbReference>
<feature type="region of interest" description="Disordered" evidence="2">
    <location>
        <begin position="31"/>
        <end position="58"/>
    </location>
</feature>
<gene>
    <name evidence="4" type="ORF">CCUG60884_03219</name>
</gene>
<sequence length="243" mass="26493">MSPISGLLDPETRAYLDAVFAKLAAPGMCNPTDQSPLVDGEPDPEAAERDRRSSAQRNHDALRTCLRATLTSGQLGSHHGLPVTVVVTTTLTELEDAAGAAVTGAGTRLPMRDLIRMAAHAHHYLSIFDDDGRALYLGRSKRIATTDQRIVLHAHDRGCTHPGCTVPGYLCEVHHINEWAHNGPTDIDNLTFACGPHHRLLNHGWTTRKHTNGTTEWIPPPHLDLGDSIANDHHHPGRLTPAY</sequence>
<dbReference type="SMART" id="SM00507">
    <property type="entry name" value="HNHc"/>
    <property type="match status" value="1"/>
</dbReference>
<dbReference type="Gene3D" id="1.10.30.50">
    <property type="match status" value="1"/>
</dbReference>
<dbReference type="InterPro" id="IPR002711">
    <property type="entry name" value="HNH"/>
</dbReference>
<comment type="similarity">
    <text evidence="1">Belongs to the Rv1128c/1148c/1588c/1702c/1945/3466 family.</text>
</comment>
<evidence type="ECO:0000256" key="1">
    <source>
        <dbReference type="ARBA" id="ARBA00023450"/>
    </source>
</evidence>
<proteinExistence type="inferred from homology"/>
<dbReference type="GO" id="GO:0004519">
    <property type="term" value="F:endonuclease activity"/>
    <property type="evidence" value="ECO:0007669"/>
    <property type="project" value="InterPro"/>
</dbReference>
<dbReference type="AlphaFoldDB" id="A0A4R8SQS9"/>
<evidence type="ECO:0000313" key="5">
    <source>
        <dbReference type="Proteomes" id="UP000294604"/>
    </source>
</evidence>
<name>A0A4R8SQS9_9MYCO</name>
<dbReference type="InterPro" id="IPR003615">
    <property type="entry name" value="HNH_nuc"/>
</dbReference>
<dbReference type="Proteomes" id="UP000294604">
    <property type="component" value="Unassembled WGS sequence"/>
</dbReference>
<dbReference type="Pfam" id="PF02720">
    <property type="entry name" value="DUF222"/>
    <property type="match status" value="1"/>
</dbReference>
<dbReference type="GO" id="GO:0003676">
    <property type="term" value="F:nucleic acid binding"/>
    <property type="evidence" value="ECO:0007669"/>
    <property type="project" value="InterPro"/>
</dbReference>
<evidence type="ECO:0000259" key="3">
    <source>
        <dbReference type="SMART" id="SM00507"/>
    </source>
</evidence>
<reference evidence="4 5" key="1">
    <citation type="journal article" date="2019" name="Sci. Rep.">
        <title>Extended insight into the Mycobacterium chelonae-abscessus complex through whole genome sequencing of Mycobacterium salmoniphilum outbreak and Mycobacterium salmoniphilum-like strains.</title>
        <authorList>
            <person name="Behra P.R.K."/>
            <person name="Das S."/>
            <person name="Pettersson B.M.F."/>
            <person name="Shirreff L."/>
            <person name="DuCote T."/>
            <person name="Jacobsson K.G."/>
            <person name="Ennis D.G."/>
            <person name="Kirsebom L.A."/>
        </authorList>
    </citation>
    <scope>NUCLEOTIDE SEQUENCE [LARGE SCALE GENOMIC DNA]</scope>
    <source>
        <strain evidence="4 5">CCUG 60884</strain>
    </source>
</reference>
<accession>A0A4R8SQS9</accession>
<dbReference type="Pfam" id="PF01844">
    <property type="entry name" value="HNH"/>
    <property type="match status" value="1"/>
</dbReference>
<comment type="caution">
    <text evidence="4">The sequence shown here is derived from an EMBL/GenBank/DDBJ whole genome shotgun (WGS) entry which is preliminary data.</text>
</comment>
<feature type="compositionally biased region" description="Basic and acidic residues" evidence="2">
    <location>
        <begin position="46"/>
        <end position="58"/>
    </location>
</feature>
<organism evidence="4 5">
    <name type="scientific">Mycobacteroides salmoniphilum</name>
    <dbReference type="NCBI Taxonomy" id="404941"/>
    <lineage>
        <taxon>Bacteria</taxon>
        <taxon>Bacillati</taxon>
        <taxon>Actinomycetota</taxon>
        <taxon>Actinomycetes</taxon>
        <taxon>Mycobacteriales</taxon>
        <taxon>Mycobacteriaceae</taxon>
        <taxon>Mycobacteroides</taxon>
    </lineage>
</organism>
<protein>
    <recommendedName>
        <fullName evidence="3">HNH nuclease domain-containing protein</fullName>
    </recommendedName>
</protein>
<dbReference type="GO" id="GO:0008270">
    <property type="term" value="F:zinc ion binding"/>
    <property type="evidence" value="ECO:0007669"/>
    <property type="project" value="InterPro"/>
</dbReference>
<feature type="domain" description="HNH nuclease" evidence="3">
    <location>
        <begin position="146"/>
        <end position="199"/>
    </location>
</feature>
<evidence type="ECO:0000313" key="4">
    <source>
        <dbReference type="EMBL" id="TEA02090.1"/>
    </source>
</evidence>
<dbReference type="CDD" id="cd00085">
    <property type="entry name" value="HNHc"/>
    <property type="match status" value="1"/>
</dbReference>
<evidence type="ECO:0000256" key="2">
    <source>
        <dbReference type="SAM" id="MobiDB-lite"/>
    </source>
</evidence>
<dbReference type="EMBL" id="PECL01000010">
    <property type="protein sequence ID" value="TEA02090.1"/>
    <property type="molecule type" value="Genomic_DNA"/>
</dbReference>